<dbReference type="OrthoDB" id="76293at2759"/>
<feature type="domain" description="Vacuolar membrane protease transmembrane" evidence="19">
    <location>
        <begin position="420"/>
        <end position="547"/>
    </location>
</feature>
<dbReference type="GO" id="GO:0005774">
    <property type="term" value="C:vacuolar membrane"/>
    <property type="evidence" value="ECO:0007669"/>
    <property type="project" value="UniProtKB-SubCell"/>
</dbReference>
<dbReference type="PANTHER" id="PTHR12147">
    <property type="entry name" value="METALLOPEPTIDASE M28 FAMILY MEMBER"/>
    <property type="match status" value="1"/>
</dbReference>
<accession>A0A0D7BT96</accession>
<dbReference type="STRING" id="1314674.A0A0D7BT96"/>
<evidence type="ECO:0000256" key="8">
    <source>
        <dbReference type="ARBA" id="ARBA00022723"/>
    </source>
</evidence>
<name>A0A0D7BT96_9AGAR</name>
<dbReference type="InterPro" id="IPR045175">
    <property type="entry name" value="M28_fam"/>
</dbReference>
<comment type="function">
    <text evidence="2">May be involved in vacuolar sorting and osmoregulation.</text>
</comment>
<feature type="transmembrane region" description="Helical" evidence="16">
    <location>
        <begin position="594"/>
        <end position="620"/>
    </location>
</feature>
<keyword evidence="12" id="KW-0482">Metalloprotease</keyword>
<dbReference type="Gene3D" id="3.40.630.10">
    <property type="entry name" value="Zn peptidases"/>
    <property type="match status" value="1"/>
</dbReference>
<dbReference type="AlphaFoldDB" id="A0A0D7BT96"/>
<dbReference type="InterPro" id="IPR007484">
    <property type="entry name" value="Peptidase_M28"/>
</dbReference>
<feature type="transmembrane region" description="Helical" evidence="16">
    <location>
        <begin position="12"/>
        <end position="35"/>
    </location>
</feature>
<keyword evidence="9 15" id="KW-0378">Hydrolase</keyword>
<feature type="transmembrane region" description="Helical" evidence="16">
    <location>
        <begin position="512"/>
        <end position="534"/>
    </location>
</feature>
<dbReference type="Proteomes" id="UP000054007">
    <property type="component" value="Unassembled WGS sequence"/>
</dbReference>
<dbReference type="Pfam" id="PF22250">
    <property type="entry name" value="PFF1_C"/>
    <property type="match status" value="1"/>
</dbReference>
<dbReference type="EMBL" id="KN880435">
    <property type="protein sequence ID" value="KIY73480.1"/>
    <property type="molecule type" value="Genomic_DNA"/>
</dbReference>
<reference evidence="20 21" key="1">
    <citation type="journal article" date="2015" name="Fungal Genet. Biol.">
        <title>Evolution of novel wood decay mechanisms in Agaricales revealed by the genome sequences of Fistulina hepatica and Cylindrobasidium torrendii.</title>
        <authorList>
            <person name="Floudas D."/>
            <person name="Held B.W."/>
            <person name="Riley R."/>
            <person name="Nagy L.G."/>
            <person name="Koehler G."/>
            <person name="Ransdell A.S."/>
            <person name="Younus H."/>
            <person name="Chow J."/>
            <person name="Chiniquy J."/>
            <person name="Lipzen A."/>
            <person name="Tritt A."/>
            <person name="Sun H."/>
            <person name="Haridas S."/>
            <person name="LaButti K."/>
            <person name="Ohm R.A."/>
            <person name="Kues U."/>
            <person name="Blanchette R.A."/>
            <person name="Grigoriev I.V."/>
            <person name="Minto R.E."/>
            <person name="Hibbett D.S."/>
        </authorList>
    </citation>
    <scope>NUCLEOTIDE SEQUENCE [LARGE SCALE GENOMIC DNA]</scope>
    <source>
        <strain evidence="20 21">FP15055 ss-10</strain>
    </source>
</reference>
<dbReference type="InterPro" id="IPR053975">
    <property type="entry name" value="PFF1_C"/>
</dbReference>
<evidence type="ECO:0000259" key="17">
    <source>
        <dbReference type="Pfam" id="PF04389"/>
    </source>
</evidence>
<evidence type="ECO:0000256" key="2">
    <source>
        <dbReference type="ARBA" id="ARBA00003273"/>
    </source>
</evidence>
<evidence type="ECO:0000313" key="21">
    <source>
        <dbReference type="Proteomes" id="UP000054007"/>
    </source>
</evidence>
<dbReference type="Pfam" id="PF22251">
    <property type="entry name" value="PFF1_TM"/>
    <property type="match status" value="2"/>
</dbReference>
<evidence type="ECO:0000256" key="6">
    <source>
        <dbReference type="ARBA" id="ARBA00022670"/>
    </source>
</evidence>
<evidence type="ECO:0000256" key="10">
    <source>
        <dbReference type="ARBA" id="ARBA00022833"/>
    </source>
</evidence>
<keyword evidence="5" id="KW-0926">Vacuole</keyword>
<gene>
    <name evidence="20" type="ORF">CYLTODRAFT_434156</name>
</gene>
<keyword evidence="10 15" id="KW-0862">Zinc</keyword>
<evidence type="ECO:0000256" key="16">
    <source>
        <dbReference type="SAM" id="Phobius"/>
    </source>
</evidence>
<evidence type="ECO:0000313" key="20">
    <source>
        <dbReference type="EMBL" id="KIY73480.1"/>
    </source>
</evidence>
<feature type="transmembrane region" description="Helical" evidence="16">
    <location>
        <begin position="420"/>
        <end position="439"/>
    </location>
</feature>
<feature type="transmembrane region" description="Helical" evidence="16">
    <location>
        <begin position="337"/>
        <end position="370"/>
    </location>
</feature>
<feature type="transmembrane region" description="Helical" evidence="16">
    <location>
        <begin position="488"/>
        <end position="506"/>
    </location>
</feature>
<evidence type="ECO:0000256" key="13">
    <source>
        <dbReference type="ARBA" id="ARBA00023136"/>
    </source>
</evidence>
<feature type="domain" description="Vacuolar membrane protease transmembrane" evidence="19">
    <location>
        <begin position="593"/>
        <end position="656"/>
    </location>
</feature>
<proteinExistence type="inferred from homology"/>
<feature type="transmembrane region" description="Helical" evidence="16">
    <location>
        <begin position="659"/>
        <end position="679"/>
    </location>
</feature>
<evidence type="ECO:0000259" key="18">
    <source>
        <dbReference type="Pfam" id="PF22250"/>
    </source>
</evidence>
<keyword evidence="14" id="KW-0325">Glycoprotein</keyword>
<evidence type="ECO:0000256" key="11">
    <source>
        <dbReference type="ARBA" id="ARBA00022989"/>
    </source>
</evidence>
<protein>
    <recommendedName>
        <fullName evidence="15">Peptide hydrolase</fullName>
        <ecNumber evidence="15">3.4.-.-</ecNumber>
    </recommendedName>
</protein>
<evidence type="ECO:0000259" key="19">
    <source>
        <dbReference type="Pfam" id="PF22251"/>
    </source>
</evidence>
<dbReference type="InterPro" id="IPR053976">
    <property type="entry name" value="PFF1_TM"/>
</dbReference>
<dbReference type="GO" id="GO:0006508">
    <property type="term" value="P:proteolysis"/>
    <property type="evidence" value="ECO:0007669"/>
    <property type="project" value="UniProtKB-KW"/>
</dbReference>
<comment type="cofactor">
    <cofactor evidence="1">
        <name>Zn(2+)</name>
        <dbReference type="ChEBI" id="CHEBI:29105"/>
    </cofactor>
</comment>
<keyword evidence="8 15" id="KW-0479">Metal-binding</keyword>
<dbReference type="GO" id="GO:0046872">
    <property type="term" value="F:metal ion binding"/>
    <property type="evidence" value="ECO:0007669"/>
    <property type="project" value="UniProtKB-KW"/>
</dbReference>
<sequence length="902" mass="99012">MAFSDAVAKILGFRAAPTTILILIIHLAVAISVLVTDQLPNVPRDQRGLNLDEAYADLHEIAARPHPYNSHANDLVHSFLLDRVRAIAKGHNGIHIADDTVSNGSWGGAAYGVYFEGNNILVKVDGTDPKFRETGGVLASAHLDSVSTASGATDDGMGVATLLQLLQYFVDHRPKRTVVFNINNGEEDWLNGAHAFLRHPWSNITQTFLNLEGAAAGGRPLLFRATSGSPLLSFKNKFVPHPHANSLSSDAFSRGVIRSGTDFSVYHDGADMQGLDLAFYKGRSKYHTKYDAIPHTDGEKKALWAMMEAALGSSNALANNDGSMHDADDSPPVYFDLFGAVLVLFPLSTLITFNIVFLVVGPITLLLIMALEAGIQHRRRPFIQNGNAAVESTEESMFTRFWDSLIHFHWLSGFWQWAKFWIALGITIASQVLLVWSFIGLNTFMIYSAPFLVLTSSFSLTYLTMVAVLNLPIPGVKAHIPEIQKQSVLVQTYVLSWILLVCATVAENTKHVGGFYFASALNALTFLACSFGCIEAMLGARGTNPVVVILEQPTPADERASANFEEADEHTPLIPRTRHDVTILHDEETGAIGWWILQMLLVVPIPIILIAHIAVLLVGALPQTLADGNSAITVYAAFALLSVFMVLPIAPFAFKMHNALTTVIALVFIVTTLSGWFLFPFNIEAPLKTYFLQNVTILPDGLQATTTLTGVPQYVNTLIDYLPSAYGKERKCIESTAKLALSSCQWESDLLPVPSVHYNGTYLDASVKRTGKHTARISINGTNTRSCRVYFTNNTALKYHVLGSDQGMQPRFEIPADGVKELRVWSRTWDREFVVDVELKLHAEDTEGRVSCEWNEYTSGTIGQIEGGRIPAFEEVVAFLPKWAAATKLSDGLVEVSKPFLI</sequence>
<organism evidence="20 21">
    <name type="scientific">Cylindrobasidium torrendii FP15055 ss-10</name>
    <dbReference type="NCBI Taxonomy" id="1314674"/>
    <lineage>
        <taxon>Eukaryota</taxon>
        <taxon>Fungi</taxon>
        <taxon>Dikarya</taxon>
        <taxon>Basidiomycota</taxon>
        <taxon>Agaricomycotina</taxon>
        <taxon>Agaricomycetes</taxon>
        <taxon>Agaricomycetidae</taxon>
        <taxon>Agaricales</taxon>
        <taxon>Marasmiineae</taxon>
        <taxon>Physalacriaceae</taxon>
        <taxon>Cylindrobasidium</taxon>
    </lineage>
</organism>
<evidence type="ECO:0000256" key="4">
    <source>
        <dbReference type="ARBA" id="ARBA00010918"/>
    </source>
</evidence>
<evidence type="ECO:0000256" key="15">
    <source>
        <dbReference type="RuleBase" id="RU361240"/>
    </source>
</evidence>
<comment type="similarity">
    <text evidence="4 15">Belongs to the peptidase M28 family.</text>
</comment>
<dbReference type="SUPFAM" id="SSF53187">
    <property type="entry name" value="Zn-dependent exopeptidases"/>
    <property type="match status" value="1"/>
</dbReference>
<dbReference type="PANTHER" id="PTHR12147:SF58">
    <property type="entry name" value="VACUOLAR MEMBRANE PROTEASE"/>
    <property type="match status" value="1"/>
</dbReference>
<keyword evidence="6 15" id="KW-0645">Protease</keyword>
<keyword evidence="21" id="KW-1185">Reference proteome</keyword>
<feature type="transmembrane region" description="Helical" evidence="16">
    <location>
        <begin position="445"/>
        <end position="468"/>
    </location>
</feature>
<evidence type="ECO:0000256" key="5">
    <source>
        <dbReference type="ARBA" id="ARBA00022554"/>
    </source>
</evidence>
<keyword evidence="11 16" id="KW-1133">Transmembrane helix</keyword>
<evidence type="ECO:0000256" key="14">
    <source>
        <dbReference type="ARBA" id="ARBA00023180"/>
    </source>
</evidence>
<dbReference type="EC" id="3.4.-.-" evidence="15"/>
<dbReference type="CDD" id="cd03875">
    <property type="entry name" value="M28_Fxna_like"/>
    <property type="match status" value="1"/>
</dbReference>
<dbReference type="Pfam" id="PF04389">
    <property type="entry name" value="Peptidase_M28"/>
    <property type="match status" value="1"/>
</dbReference>
<keyword evidence="13 16" id="KW-0472">Membrane</keyword>
<evidence type="ECO:0000256" key="9">
    <source>
        <dbReference type="ARBA" id="ARBA00022801"/>
    </source>
</evidence>
<keyword evidence="7 16" id="KW-0812">Transmembrane</keyword>
<feature type="domain" description="Peptidase M28" evidence="17">
    <location>
        <begin position="119"/>
        <end position="309"/>
    </location>
</feature>
<evidence type="ECO:0000256" key="12">
    <source>
        <dbReference type="ARBA" id="ARBA00023049"/>
    </source>
</evidence>
<feature type="transmembrane region" description="Helical" evidence="16">
    <location>
        <begin position="632"/>
        <end position="652"/>
    </location>
</feature>
<comment type="subcellular location">
    <subcellularLocation>
        <location evidence="3">Vacuole membrane</location>
        <topology evidence="3">Multi-pass membrane protein</topology>
    </subcellularLocation>
</comment>
<evidence type="ECO:0000256" key="3">
    <source>
        <dbReference type="ARBA" id="ARBA00004128"/>
    </source>
</evidence>
<feature type="domain" description="Vacuolar membrane protease C-terminal" evidence="18">
    <location>
        <begin position="687"/>
        <end position="896"/>
    </location>
</feature>
<dbReference type="GO" id="GO:0008235">
    <property type="term" value="F:metalloexopeptidase activity"/>
    <property type="evidence" value="ECO:0007669"/>
    <property type="project" value="InterPro"/>
</dbReference>
<evidence type="ECO:0000256" key="1">
    <source>
        <dbReference type="ARBA" id="ARBA00001947"/>
    </source>
</evidence>
<dbReference type="InterPro" id="IPR048024">
    <property type="entry name" value="Fxna-like_M28_dom"/>
</dbReference>
<evidence type="ECO:0000256" key="7">
    <source>
        <dbReference type="ARBA" id="ARBA00022692"/>
    </source>
</evidence>